<accession>A0ABR6EI50</accession>
<proteinExistence type="predicted"/>
<gene>
    <name evidence="2" type="ORF">GL263_15790</name>
</gene>
<protein>
    <submittedName>
        <fullName evidence="2">MFS transporter</fullName>
    </submittedName>
</protein>
<feature type="transmembrane region" description="Helical" evidence="1">
    <location>
        <begin position="25"/>
        <end position="42"/>
    </location>
</feature>
<comment type="caution">
    <text evidence="2">The sequence shown here is derived from an EMBL/GenBank/DDBJ whole genome shotgun (WGS) entry which is preliminary data.</text>
</comment>
<sequence length="48" mass="4803">ANALPQVAAPALAAPLVTQLGGYQALYTTSAAIALTGALLVTRIRNVP</sequence>
<keyword evidence="1" id="KW-1133">Transmembrane helix</keyword>
<name>A0ABR6EI50_9ACTN</name>
<keyword evidence="1" id="KW-0472">Membrane</keyword>
<evidence type="ECO:0000256" key="1">
    <source>
        <dbReference type="SAM" id="Phobius"/>
    </source>
</evidence>
<reference evidence="3" key="1">
    <citation type="journal article" date="2020" name="Syst. Appl. Microbiol.">
        <title>Streptomyces alkaliterrae sp. nov., isolated from an alkaline soil, and emended descriptions of Streptomyces alkaliphilus, Streptomyces calidiresistens and Streptomyces durbertensis.</title>
        <authorList>
            <person name="Swiecimska M."/>
            <person name="Golinska P."/>
            <person name="Nouioui I."/>
            <person name="Wypij M."/>
            <person name="Rai M."/>
            <person name="Sangal V."/>
            <person name="Goodfellow M."/>
        </authorList>
    </citation>
    <scope>NUCLEOTIDE SEQUENCE [LARGE SCALE GENOMIC DNA]</scope>
    <source>
        <strain evidence="3">DSM 104538</strain>
    </source>
</reference>
<evidence type="ECO:0000313" key="3">
    <source>
        <dbReference type="Proteomes" id="UP000766698"/>
    </source>
</evidence>
<dbReference type="EMBL" id="WMLF01000222">
    <property type="protein sequence ID" value="MBB1245019.1"/>
    <property type="molecule type" value="Genomic_DNA"/>
</dbReference>
<dbReference type="Proteomes" id="UP000766698">
    <property type="component" value="Unassembled WGS sequence"/>
</dbReference>
<evidence type="ECO:0000313" key="2">
    <source>
        <dbReference type="EMBL" id="MBB1245019.1"/>
    </source>
</evidence>
<organism evidence="2 3">
    <name type="scientific">Streptomyces durbertensis</name>
    <dbReference type="NCBI Taxonomy" id="2448886"/>
    <lineage>
        <taxon>Bacteria</taxon>
        <taxon>Bacillati</taxon>
        <taxon>Actinomycetota</taxon>
        <taxon>Actinomycetes</taxon>
        <taxon>Kitasatosporales</taxon>
        <taxon>Streptomycetaceae</taxon>
        <taxon>Streptomyces</taxon>
    </lineage>
</organism>
<keyword evidence="3" id="KW-1185">Reference proteome</keyword>
<feature type="non-terminal residue" evidence="2">
    <location>
        <position position="1"/>
    </location>
</feature>
<keyword evidence="1" id="KW-0812">Transmembrane</keyword>